<evidence type="ECO:0000313" key="2">
    <source>
        <dbReference type="Proteomes" id="UP000808349"/>
    </source>
</evidence>
<sequence length="92" mass="11110">MKKFHRIILKSKIKLKIEYIYKNYTFNAKGIFNTVNDHRSAHNLFDFVSTSKDTQKRTFDLQLQSFIKCKIHWDPVYKNLNNLNFQSTFAQF</sequence>
<dbReference type="Proteomes" id="UP000808349">
    <property type="component" value="Unassembled WGS sequence"/>
</dbReference>
<dbReference type="EMBL" id="JADKFW010000013">
    <property type="protein sequence ID" value="MBK9718862.1"/>
    <property type="molecule type" value="Genomic_DNA"/>
</dbReference>
<protein>
    <submittedName>
        <fullName evidence="1">Uncharacterized protein</fullName>
    </submittedName>
</protein>
<name>A0A9D7SA76_9BACT</name>
<comment type="caution">
    <text evidence="1">The sequence shown here is derived from an EMBL/GenBank/DDBJ whole genome shotgun (WGS) entry which is preliminary data.</text>
</comment>
<proteinExistence type="predicted"/>
<accession>A0A9D7SA76</accession>
<dbReference type="AlphaFoldDB" id="A0A9D7SA76"/>
<organism evidence="1 2">
    <name type="scientific">Candidatus Defluviibacterium haderslevense</name>
    <dbReference type="NCBI Taxonomy" id="2981993"/>
    <lineage>
        <taxon>Bacteria</taxon>
        <taxon>Pseudomonadati</taxon>
        <taxon>Bacteroidota</taxon>
        <taxon>Saprospiria</taxon>
        <taxon>Saprospirales</taxon>
        <taxon>Saprospiraceae</taxon>
        <taxon>Candidatus Defluviibacterium</taxon>
    </lineage>
</organism>
<reference evidence="1 2" key="1">
    <citation type="submission" date="2020-10" db="EMBL/GenBank/DDBJ databases">
        <title>Connecting structure to function with the recovery of over 1000 high-quality activated sludge metagenome-assembled genomes encoding full-length rRNA genes using long-read sequencing.</title>
        <authorList>
            <person name="Singleton C.M."/>
            <person name="Petriglieri F."/>
            <person name="Kristensen J.M."/>
            <person name="Kirkegaard R.H."/>
            <person name="Michaelsen T.Y."/>
            <person name="Andersen M.H."/>
            <person name="Karst S.M."/>
            <person name="Dueholm M.S."/>
            <person name="Nielsen P.H."/>
            <person name="Albertsen M."/>
        </authorList>
    </citation>
    <scope>NUCLEOTIDE SEQUENCE [LARGE SCALE GENOMIC DNA]</scope>
    <source>
        <strain evidence="1">Ribe_18-Q3-R11-54_BAT3C.373</strain>
    </source>
</reference>
<gene>
    <name evidence="1" type="ORF">IPO85_15370</name>
</gene>
<evidence type="ECO:0000313" key="1">
    <source>
        <dbReference type="EMBL" id="MBK9718862.1"/>
    </source>
</evidence>